<evidence type="ECO:0000313" key="1">
    <source>
        <dbReference type="EMBL" id="SVB73413.1"/>
    </source>
</evidence>
<reference evidence="1" key="1">
    <citation type="submission" date="2018-05" db="EMBL/GenBank/DDBJ databases">
        <authorList>
            <person name="Lanie J.A."/>
            <person name="Ng W.-L."/>
            <person name="Kazmierczak K.M."/>
            <person name="Andrzejewski T.M."/>
            <person name="Davidsen T.M."/>
            <person name="Wayne K.J."/>
            <person name="Tettelin H."/>
            <person name="Glass J.I."/>
            <person name="Rusch D."/>
            <person name="Podicherti R."/>
            <person name="Tsui H.-C.T."/>
            <person name="Winkler M.E."/>
        </authorList>
    </citation>
    <scope>NUCLEOTIDE SEQUENCE</scope>
</reference>
<organism evidence="1">
    <name type="scientific">marine metagenome</name>
    <dbReference type="NCBI Taxonomy" id="408172"/>
    <lineage>
        <taxon>unclassified sequences</taxon>
        <taxon>metagenomes</taxon>
        <taxon>ecological metagenomes</taxon>
    </lineage>
</organism>
<proteinExistence type="predicted"/>
<accession>A0A382GFM8</accession>
<name>A0A382GFM8_9ZZZZ</name>
<dbReference type="EMBL" id="UINC01055011">
    <property type="protein sequence ID" value="SVB73413.1"/>
    <property type="molecule type" value="Genomic_DNA"/>
</dbReference>
<sequence>MKYFSNEVFTFGQLLMTFSAHSKYSKRRLLSQSVGGVFVMSVTFEILSPSLISAAPSDISLACSICLCFLSIFGKLLSSVTSCTKLQTLSPKLSISSSTVVSVSSIVSCNSAAAKTSGSSTLPISEIIL</sequence>
<protein>
    <submittedName>
        <fullName evidence="1">Uncharacterized protein</fullName>
    </submittedName>
</protein>
<feature type="non-terminal residue" evidence="1">
    <location>
        <position position="129"/>
    </location>
</feature>
<dbReference type="AlphaFoldDB" id="A0A382GFM8"/>
<gene>
    <name evidence="1" type="ORF">METZ01_LOCUS226267</name>
</gene>